<evidence type="ECO:0000313" key="2">
    <source>
        <dbReference type="Proteomes" id="UP000821837"/>
    </source>
</evidence>
<keyword evidence="2" id="KW-1185">Reference proteome</keyword>
<dbReference type="EMBL" id="JABSTV010001248">
    <property type="protein sequence ID" value="KAH7968165.1"/>
    <property type="molecule type" value="Genomic_DNA"/>
</dbReference>
<protein>
    <submittedName>
        <fullName evidence="1">Uncharacterized protein</fullName>
    </submittedName>
</protein>
<proteinExistence type="predicted"/>
<organism evidence="1 2">
    <name type="scientific">Rhipicephalus sanguineus</name>
    <name type="common">Brown dog tick</name>
    <name type="synonym">Ixodes sanguineus</name>
    <dbReference type="NCBI Taxonomy" id="34632"/>
    <lineage>
        <taxon>Eukaryota</taxon>
        <taxon>Metazoa</taxon>
        <taxon>Ecdysozoa</taxon>
        <taxon>Arthropoda</taxon>
        <taxon>Chelicerata</taxon>
        <taxon>Arachnida</taxon>
        <taxon>Acari</taxon>
        <taxon>Parasitiformes</taxon>
        <taxon>Ixodida</taxon>
        <taxon>Ixodoidea</taxon>
        <taxon>Ixodidae</taxon>
        <taxon>Rhipicephalinae</taxon>
        <taxon>Rhipicephalus</taxon>
        <taxon>Rhipicephalus</taxon>
    </lineage>
</organism>
<reference evidence="1" key="2">
    <citation type="submission" date="2021-09" db="EMBL/GenBank/DDBJ databases">
        <authorList>
            <person name="Jia N."/>
            <person name="Wang J."/>
            <person name="Shi W."/>
            <person name="Du L."/>
            <person name="Sun Y."/>
            <person name="Zhan W."/>
            <person name="Jiang J."/>
            <person name="Wang Q."/>
            <person name="Zhang B."/>
            <person name="Ji P."/>
            <person name="Sakyi L.B."/>
            <person name="Cui X."/>
            <person name="Yuan T."/>
            <person name="Jiang B."/>
            <person name="Yang W."/>
            <person name="Lam T.T.-Y."/>
            <person name="Chang Q."/>
            <person name="Ding S."/>
            <person name="Wang X."/>
            <person name="Zhu J."/>
            <person name="Ruan X."/>
            <person name="Zhao L."/>
            <person name="Wei J."/>
            <person name="Que T."/>
            <person name="Du C."/>
            <person name="Cheng J."/>
            <person name="Dai P."/>
            <person name="Han X."/>
            <person name="Huang E."/>
            <person name="Gao Y."/>
            <person name="Liu J."/>
            <person name="Shao H."/>
            <person name="Ye R."/>
            <person name="Li L."/>
            <person name="Wei W."/>
            <person name="Wang X."/>
            <person name="Wang C."/>
            <person name="Huo Q."/>
            <person name="Li W."/>
            <person name="Guo W."/>
            <person name="Chen H."/>
            <person name="Chen S."/>
            <person name="Zhou L."/>
            <person name="Zhou L."/>
            <person name="Ni X."/>
            <person name="Tian J."/>
            <person name="Zhou Y."/>
            <person name="Sheng Y."/>
            <person name="Liu T."/>
            <person name="Pan Y."/>
            <person name="Xia L."/>
            <person name="Li J."/>
            <person name="Zhao F."/>
            <person name="Cao W."/>
        </authorList>
    </citation>
    <scope>NUCLEOTIDE SEQUENCE</scope>
    <source>
        <strain evidence="1">Rsan-2018</strain>
        <tissue evidence="1">Larvae</tissue>
    </source>
</reference>
<name>A0A9D4Q564_RHISA</name>
<sequence length="251" mass="27640">MGTSPEKTEYVAVIQGPKQRVESERYLVSIISRKETIRILGMQIDHGDGFETLPEAANKHYTLRCVLLDAYGGSRKRAFERLLELTLLKALRDLAEQQSQAGRVRLSTTTAGRQILQTLGYFTENFDPLPSPAPPCRTLTHLKYVIVQQSANSQGRGGCPPPCSNWYTALTSQASPHQAGGLFETPAVRERTLRFLGPQNLRYYATGMILLINGSGDSIDSTSAKRLRATEQDRCASLITPVQTALDIGTS</sequence>
<accession>A0A9D4Q564</accession>
<reference evidence="1" key="1">
    <citation type="journal article" date="2020" name="Cell">
        <title>Large-Scale Comparative Analyses of Tick Genomes Elucidate Their Genetic Diversity and Vector Capacities.</title>
        <authorList>
            <consortium name="Tick Genome and Microbiome Consortium (TIGMIC)"/>
            <person name="Jia N."/>
            <person name="Wang J."/>
            <person name="Shi W."/>
            <person name="Du L."/>
            <person name="Sun Y."/>
            <person name="Zhan W."/>
            <person name="Jiang J.F."/>
            <person name="Wang Q."/>
            <person name="Zhang B."/>
            <person name="Ji P."/>
            <person name="Bell-Sakyi L."/>
            <person name="Cui X.M."/>
            <person name="Yuan T.T."/>
            <person name="Jiang B.G."/>
            <person name="Yang W.F."/>
            <person name="Lam T.T."/>
            <person name="Chang Q.C."/>
            <person name="Ding S.J."/>
            <person name="Wang X.J."/>
            <person name="Zhu J.G."/>
            <person name="Ruan X.D."/>
            <person name="Zhao L."/>
            <person name="Wei J.T."/>
            <person name="Ye R.Z."/>
            <person name="Que T.C."/>
            <person name="Du C.H."/>
            <person name="Zhou Y.H."/>
            <person name="Cheng J.X."/>
            <person name="Dai P.F."/>
            <person name="Guo W.B."/>
            <person name="Han X.H."/>
            <person name="Huang E.J."/>
            <person name="Li L.F."/>
            <person name="Wei W."/>
            <person name="Gao Y.C."/>
            <person name="Liu J.Z."/>
            <person name="Shao H.Z."/>
            <person name="Wang X."/>
            <person name="Wang C.C."/>
            <person name="Yang T.C."/>
            <person name="Huo Q.B."/>
            <person name="Li W."/>
            <person name="Chen H.Y."/>
            <person name="Chen S.E."/>
            <person name="Zhou L.G."/>
            <person name="Ni X.B."/>
            <person name="Tian J.H."/>
            <person name="Sheng Y."/>
            <person name="Liu T."/>
            <person name="Pan Y.S."/>
            <person name="Xia L.Y."/>
            <person name="Li J."/>
            <person name="Zhao F."/>
            <person name="Cao W.C."/>
        </authorList>
    </citation>
    <scope>NUCLEOTIDE SEQUENCE</scope>
    <source>
        <strain evidence="1">Rsan-2018</strain>
    </source>
</reference>
<dbReference type="Proteomes" id="UP000821837">
    <property type="component" value="Unassembled WGS sequence"/>
</dbReference>
<gene>
    <name evidence="1" type="ORF">HPB52_006386</name>
</gene>
<evidence type="ECO:0000313" key="1">
    <source>
        <dbReference type="EMBL" id="KAH7968165.1"/>
    </source>
</evidence>
<comment type="caution">
    <text evidence="1">The sequence shown here is derived from an EMBL/GenBank/DDBJ whole genome shotgun (WGS) entry which is preliminary data.</text>
</comment>
<dbReference type="AlphaFoldDB" id="A0A9D4Q564"/>